<accession>A0ACB7J922</accession>
<dbReference type="EMBL" id="WQMT02000002">
    <property type="protein sequence ID" value="KAG9226549.1"/>
    <property type="molecule type" value="Genomic_DNA"/>
</dbReference>
<dbReference type="Proteomes" id="UP000824881">
    <property type="component" value="Unassembled WGS sequence"/>
</dbReference>
<keyword evidence="2" id="KW-1185">Reference proteome</keyword>
<protein>
    <submittedName>
        <fullName evidence="1">Uncharacterized protein</fullName>
    </submittedName>
</protein>
<proteinExistence type="predicted"/>
<name>A0ACB7J922_PLECO</name>
<gene>
    <name evidence="1" type="ORF">CCMSSC00406_0005784</name>
</gene>
<evidence type="ECO:0000313" key="1">
    <source>
        <dbReference type="EMBL" id="KAG9226549.1"/>
    </source>
</evidence>
<reference evidence="1 2" key="1">
    <citation type="journal article" date="2021" name="Appl. Environ. Microbiol.">
        <title>Genetic linkage and physical mapping for an oyster mushroom Pleurotus cornucopiae and QTL analysis for the trait cap color.</title>
        <authorList>
            <person name="Zhang Y."/>
            <person name="Gao W."/>
            <person name="Sonnenberg A."/>
            <person name="Chen Q."/>
            <person name="Zhang J."/>
            <person name="Huang C."/>
        </authorList>
    </citation>
    <scope>NUCLEOTIDE SEQUENCE [LARGE SCALE GENOMIC DNA]</scope>
    <source>
        <strain evidence="1">CCMSSC00406</strain>
    </source>
</reference>
<comment type="caution">
    <text evidence="1">The sequence shown here is derived from an EMBL/GenBank/DDBJ whole genome shotgun (WGS) entry which is preliminary data.</text>
</comment>
<sequence length="324" mass="36946">MFHVPRTPHAHRLHPEIRRYERGASGAKQLPLELIHHIVESLAERGTSSGSVPPALEACSLVCRTWNHICRLHIFRTIVLGRSSAPQLSFLHFEAPHLSKYIVNLHMIFDDRTVAAAEDWFPDCLKRLEKLRVLRIDNFICIPPTLPALHTLGIMSLIATAHIEQLDLVYWDTLDLEDEPALLPMVSACSTTLQKLSIHICERDDPPAMLELARDLFHTLVDWIEDCIDQLPFPNDIRELTIKLNAYPDWQQLRYPTLEDLKNLYHVVQPLHHGGALKKMKLDILTESWPCSPDTTKEISKVQEAFAPLLERGGFALDIRVGLS</sequence>
<organism evidence="1 2">
    <name type="scientific">Pleurotus cornucopiae</name>
    <name type="common">Cornucopia mushroom</name>
    <dbReference type="NCBI Taxonomy" id="5321"/>
    <lineage>
        <taxon>Eukaryota</taxon>
        <taxon>Fungi</taxon>
        <taxon>Dikarya</taxon>
        <taxon>Basidiomycota</taxon>
        <taxon>Agaricomycotina</taxon>
        <taxon>Agaricomycetes</taxon>
        <taxon>Agaricomycetidae</taxon>
        <taxon>Agaricales</taxon>
        <taxon>Pleurotineae</taxon>
        <taxon>Pleurotaceae</taxon>
        <taxon>Pleurotus</taxon>
    </lineage>
</organism>
<evidence type="ECO:0000313" key="2">
    <source>
        <dbReference type="Proteomes" id="UP000824881"/>
    </source>
</evidence>